<proteinExistence type="predicted"/>
<accession>A0A8H8QGU9</accession>
<dbReference type="EMBL" id="ULHB01000003">
    <property type="protein sequence ID" value="SYW74957.1"/>
    <property type="molecule type" value="Genomic_DNA"/>
</dbReference>
<evidence type="ECO:0000313" key="3">
    <source>
        <dbReference type="Proteomes" id="UP000658997"/>
    </source>
</evidence>
<dbReference type="AlphaFoldDB" id="A0A8H8QGU9"/>
<feature type="signal peptide" evidence="1">
    <location>
        <begin position="1"/>
        <end position="35"/>
    </location>
</feature>
<feature type="chain" id="PRO_5034366137" evidence="1">
    <location>
        <begin position="36"/>
        <end position="378"/>
    </location>
</feature>
<evidence type="ECO:0000313" key="2">
    <source>
        <dbReference type="EMBL" id="SYW74957.1"/>
    </source>
</evidence>
<name>A0A8H8QGU9_9BASI</name>
<keyword evidence="1" id="KW-0732">Signal</keyword>
<gene>
    <name evidence="2" type="ORF">UBRO2_00367</name>
</gene>
<sequence length="378" mass="42346">MPRTLASTSSTPTSLATALRIILLALKMAETLVRAAVTVLSQTELAIGPHVDPRDALAQSVSLFLRSLQHFPRLPLDFALETYRDFFVLVARWRSEQDREDARHTIDRARRWLEESTAEQREALDLQLVSEPWFFGGPCALTTQFLTCILEENSGAGSADETATVLKLLFDSLEVATDNPTDRGEMRFAILRLLAILLDALDEIGLVDRHSAQGIERLDDDTQYQLRVARLLVNLVWRAPEAYVKAAAGIFDRLRERDILSWHLSYAVTEAILDMLRYDISAYRETKPAVDPGLLSGIDVLFQSSIDMFMQLVNNDIAGDIEADLLEPLSRMMNSLLELTAASPDDQFLAELDAVATKLYTISEQTLQRARGLEPIPM</sequence>
<reference evidence="2" key="1">
    <citation type="submission" date="2018-08" db="EMBL/GenBank/DDBJ databases">
        <authorList>
            <person name="Guldener U."/>
        </authorList>
    </citation>
    <scope>NUCLEOTIDE SEQUENCE</scope>
    <source>
        <strain evidence="2">UB2</strain>
    </source>
</reference>
<comment type="caution">
    <text evidence="2">The sequence shown here is derived from an EMBL/GenBank/DDBJ whole genome shotgun (WGS) entry which is preliminary data.</text>
</comment>
<protein>
    <submittedName>
        <fullName evidence="2">Uncharacterized protein</fullName>
    </submittedName>
</protein>
<dbReference type="Proteomes" id="UP000658997">
    <property type="component" value="Unassembled WGS sequence"/>
</dbReference>
<keyword evidence="3" id="KW-1185">Reference proteome</keyword>
<organism evidence="2 3">
    <name type="scientific">Ustilago bromivora</name>
    <dbReference type="NCBI Taxonomy" id="307758"/>
    <lineage>
        <taxon>Eukaryota</taxon>
        <taxon>Fungi</taxon>
        <taxon>Dikarya</taxon>
        <taxon>Basidiomycota</taxon>
        <taxon>Ustilaginomycotina</taxon>
        <taxon>Ustilaginomycetes</taxon>
        <taxon>Ustilaginales</taxon>
        <taxon>Ustilaginaceae</taxon>
        <taxon>Ustilago</taxon>
    </lineage>
</organism>
<evidence type="ECO:0000256" key="1">
    <source>
        <dbReference type="SAM" id="SignalP"/>
    </source>
</evidence>